<keyword evidence="2" id="KW-1185">Reference proteome</keyword>
<organism evidence="1 2">
    <name type="scientific">Anaerohalosphaera lusitana</name>
    <dbReference type="NCBI Taxonomy" id="1936003"/>
    <lineage>
        <taxon>Bacteria</taxon>
        <taxon>Pseudomonadati</taxon>
        <taxon>Planctomycetota</taxon>
        <taxon>Phycisphaerae</taxon>
        <taxon>Sedimentisphaerales</taxon>
        <taxon>Anaerohalosphaeraceae</taxon>
        <taxon>Anaerohalosphaera</taxon>
    </lineage>
</organism>
<name>A0A1U9NHK8_9BACT</name>
<sequence length="116" mass="13783">MWEVEFTDEFEKWWQTLDVKQQEDVLVSVELLRNLGPHLARPYADTVKGSKHKNMKELRTQSKGRPLRTFYAFDPRRYAVLLLGGDKKGNSRFYQQLINKADQIYDRHLNDIKKKG</sequence>
<dbReference type="RefSeq" id="WP_146659613.1">
    <property type="nucleotide sequence ID" value="NZ_CP019791.1"/>
</dbReference>
<dbReference type="Pfam" id="PF05973">
    <property type="entry name" value="Gp49"/>
    <property type="match status" value="1"/>
</dbReference>
<accession>A0A1U9NHK8</accession>
<reference evidence="2" key="1">
    <citation type="submission" date="2017-02" db="EMBL/GenBank/DDBJ databases">
        <title>Comparative genomics and description of representatives of a novel lineage of planctomycetes thriving in anoxic sediments.</title>
        <authorList>
            <person name="Spring S."/>
            <person name="Bunk B."/>
            <person name="Sproer C."/>
        </authorList>
    </citation>
    <scope>NUCLEOTIDE SEQUENCE [LARGE SCALE GENOMIC DNA]</scope>
    <source>
        <strain evidence="2">ST-NAGAB-D1</strain>
    </source>
</reference>
<dbReference type="EMBL" id="CP019791">
    <property type="protein sequence ID" value="AQT67399.1"/>
    <property type="molecule type" value="Genomic_DNA"/>
</dbReference>
<proteinExistence type="predicted"/>
<dbReference type="KEGG" id="alus:STSP2_00543"/>
<dbReference type="InterPro" id="IPR009241">
    <property type="entry name" value="HigB-like"/>
</dbReference>
<dbReference type="OrthoDB" id="330810at2"/>
<protein>
    <submittedName>
        <fullName evidence="1">Phage-related protein</fullName>
    </submittedName>
</protein>
<evidence type="ECO:0000313" key="2">
    <source>
        <dbReference type="Proteomes" id="UP000189674"/>
    </source>
</evidence>
<dbReference type="Proteomes" id="UP000189674">
    <property type="component" value="Chromosome"/>
</dbReference>
<dbReference type="AlphaFoldDB" id="A0A1U9NHK8"/>
<gene>
    <name evidence="1" type="ORF">STSP2_00543</name>
</gene>
<dbReference type="STRING" id="1936003.STSP2_00543"/>
<evidence type="ECO:0000313" key="1">
    <source>
        <dbReference type="EMBL" id="AQT67399.1"/>
    </source>
</evidence>